<proteinExistence type="predicted"/>
<accession>A0A9P4QHC8</accession>
<evidence type="ECO:0000313" key="2">
    <source>
        <dbReference type="Proteomes" id="UP000799441"/>
    </source>
</evidence>
<evidence type="ECO:0000313" key="1">
    <source>
        <dbReference type="EMBL" id="KAF2725588.1"/>
    </source>
</evidence>
<comment type="caution">
    <text evidence="1">The sequence shown here is derived from an EMBL/GenBank/DDBJ whole genome shotgun (WGS) entry which is preliminary data.</text>
</comment>
<keyword evidence="2" id="KW-1185">Reference proteome</keyword>
<dbReference type="Proteomes" id="UP000799441">
    <property type="component" value="Unassembled WGS sequence"/>
</dbReference>
<protein>
    <submittedName>
        <fullName evidence="1">Uncharacterized protein</fullName>
    </submittedName>
</protein>
<reference evidence="1" key="1">
    <citation type="journal article" date="2020" name="Stud. Mycol.">
        <title>101 Dothideomycetes genomes: a test case for predicting lifestyles and emergence of pathogens.</title>
        <authorList>
            <person name="Haridas S."/>
            <person name="Albert R."/>
            <person name="Binder M."/>
            <person name="Bloem J."/>
            <person name="Labutti K."/>
            <person name="Salamov A."/>
            <person name="Andreopoulos B."/>
            <person name="Baker S."/>
            <person name="Barry K."/>
            <person name="Bills G."/>
            <person name="Bluhm B."/>
            <person name="Cannon C."/>
            <person name="Castanera R."/>
            <person name="Culley D."/>
            <person name="Daum C."/>
            <person name="Ezra D."/>
            <person name="Gonzalez J."/>
            <person name="Henrissat B."/>
            <person name="Kuo A."/>
            <person name="Liang C."/>
            <person name="Lipzen A."/>
            <person name="Lutzoni F."/>
            <person name="Magnuson J."/>
            <person name="Mondo S."/>
            <person name="Nolan M."/>
            <person name="Ohm R."/>
            <person name="Pangilinan J."/>
            <person name="Park H.-J."/>
            <person name="Ramirez L."/>
            <person name="Alfaro M."/>
            <person name="Sun H."/>
            <person name="Tritt A."/>
            <person name="Yoshinaga Y."/>
            <person name="Zwiers L.-H."/>
            <person name="Turgeon B."/>
            <person name="Goodwin S."/>
            <person name="Spatafora J."/>
            <person name="Crous P."/>
            <person name="Grigoriev I."/>
        </authorList>
    </citation>
    <scope>NUCLEOTIDE SEQUENCE</scope>
    <source>
        <strain evidence="1">CBS 116435</strain>
    </source>
</reference>
<dbReference type="AlphaFoldDB" id="A0A9P4QHC8"/>
<name>A0A9P4QHC8_9PEZI</name>
<organism evidence="1 2">
    <name type="scientific">Polychaeton citri CBS 116435</name>
    <dbReference type="NCBI Taxonomy" id="1314669"/>
    <lineage>
        <taxon>Eukaryota</taxon>
        <taxon>Fungi</taxon>
        <taxon>Dikarya</taxon>
        <taxon>Ascomycota</taxon>
        <taxon>Pezizomycotina</taxon>
        <taxon>Dothideomycetes</taxon>
        <taxon>Dothideomycetidae</taxon>
        <taxon>Capnodiales</taxon>
        <taxon>Capnodiaceae</taxon>
        <taxon>Polychaeton</taxon>
    </lineage>
</organism>
<gene>
    <name evidence="1" type="ORF">K431DRAFT_80406</name>
</gene>
<dbReference type="EMBL" id="MU003767">
    <property type="protein sequence ID" value="KAF2725588.1"/>
    <property type="molecule type" value="Genomic_DNA"/>
</dbReference>
<sequence length="145" mass="16111">MTVGQQNQGNMSGVREQILGTFHPILPHEPFKFLTERKANARSLYRMINTKAAPSSLEVITKGAGATIQAAVVLNDDHSVGQLYGFMRGKDAPTEQQALEVLLDMTTQMLEEYWETHVVAEPLTKMVDGPGGWYNIRQPLETTLP</sequence>